<evidence type="ECO:0000256" key="1">
    <source>
        <dbReference type="ARBA" id="ARBA00004604"/>
    </source>
</evidence>
<evidence type="ECO:0000256" key="4">
    <source>
        <dbReference type="ARBA" id="ARBA00017143"/>
    </source>
</evidence>
<feature type="region of interest" description="Disordered" evidence="11">
    <location>
        <begin position="3559"/>
        <end position="3582"/>
    </location>
</feature>
<dbReference type="PROSITE" id="PS00675">
    <property type="entry name" value="SIGMA54_INTERACT_1"/>
    <property type="match status" value="1"/>
</dbReference>
<keyword evidence="5" id="KW-0597">Phosphoprotein</keyword>
<dbReference type="InterPro" id="IPR036465">
    <property type="entry name" value="vWFA_dom_sf"/>
</dbReference>
<dbReference type="FunFam" id="3.40.50.300:FF:000142">
    <property type="entry name" value="Midasin"/>
    <property type="match status" value="1"/>
</dbReference>
<feature type="compositionally biased region" description="Basic and acidic residues" evidence="11">
    <location>
        <begin position="5178"/>
        <end position="5198"/>
    </location>
</feature>
<feature type="region of interest" description="Disordered" evidence="11">
    <location>
        <begin position="4619"/>
        <end position="5283"/>
    </location>
</feature>
<feature type="compositionally biased region" description="Basic and acidic residues" evidence="11">
    <location>
        <begin position="5123"/>
        <end position="5140"/>
    </location>
</feature>
<keyword evidence="7 10" id="KW-0067">ATP-binding</keyword>
<comment type="function">
    <text evidence="10">Nuclear chaperone required for maturation and nuclear export of pre-60S ribosome subunits.</text>
</comment>
<dbReference type="InterPro" id="IPR025662">
    <property type="entry name" value="Sigma_54_int_dom_ATP-bd_1"/>
</dbReference>
<proteinExistence type="inferred from homology"/>
<comment type="similarity">
    <text evidence="3 10">Belongs to the midasin family.</text>
</comment>
<dbReference type="InterPro" id="IPR027417">
    <property type="entry name" value="P-loop_NTPase"/>
</dbReference>
<dbReference type="FunFam" id="3.40.50.300:FF:000712">
    <property type="entry name" value="Midasin"/>
    <property type="match status" value="1"/>
</dbReference>
<feature type="compositionally biased region" description="Basic and acidic residues" evidence="11">
    <location>
        <begin position="4772"/>
        <end position="4795"/>
    </location>
</feature>
<evidence type="ECO:0000256" key="3">
    <source>
        <dbReference type="ARBA" id="ARBA00007188"/>
    </source>
</evidence>
<keyword evidence="14" id="KW-1185">Reference proteome</keyword>
<feature type="compositionally biased region" description="Basic and acidic residues" evidence="11">
    <location>
        <begin position="3571"/>
        <end position="3582"/>
    </location>
</feature>
<dbReference type="InterPro" id="IPR002035">
    <property type="entry name" value="VWF_A"/>
</dbReference>
<keyword evidence="9 10" id="KW-0539">Nucleus</keyword>
<feature type="compositionally biased region" description="Polar residues" evidence="11">
    <location>
        <begin position="5036"/>
        <end position="5045"/>
    </location>
</feature>
<feature type="compositionally biased region" description="Acidic residues" evidence="11">
    <location>
        <begin position="3559"/>
        <end position="3570"/>
    </location>
</feature>
<name>A0A9P6QMT5_9FUNG</name>
<dbReference type="SUPFAM" id="SSF53300">
    <property type="entry name" value="vWA-like"/>
    <property type="match status" value="1"/>
</dbReference>
<evidence type="ECO:0000256" key="7">
    <source>
        <dbReference type="ARBA" id="ARBA00022840"/>
    </source>
</evidence>
<dbReference type="Pfam" id="PF17867">
    <property type="entry name" value="AAA_lid_7"/>
    <property type="match status" value="3"/>
</dbReference>
<evidence type="ECO:0000256" key="9">
    <source>
        <dbReference type="ARBA" id="ARBA00023242"/>
    </source>
</evidence>
<feature type="compositionally biased region" description="Acidic residues" evidence="11">
    <location>
        <begin position="4844"/>
        <end position="4864"/>
    </location>
</feature>
<dbReference type="InterPro" id="IPR011704">
    <property type="entry name" value="ATPase_dyneun-rel_AAA"/>
</dbReference>
<dbReference type="InterPro" id="IPR003593">
    <property type="entry name" value="AAA+_ATPase"/>
</dbReference>
<feature type="compositionally biased region" description="Basic and acidic residues" evidence="11">
    <location>
        <begin position="4685"/>
        <end position="4696"/>
    </location>
</feature>
<dbReference type="GO" id="GO:0000027">
    <property type="term" value="P:ribosomal large subunit assembly"/>
    <property type="evidence" value="ECO:0007669"/>
    <property type="project" value="InterPro"/>
</dbReference>
<feature type="compositionally biased region" description="Basic and acidic residues" evidence="11">
    <location>
        <begin position="4660"/>
        <end position="4671"/>
    </location>
</feature>
<organism evidence="13 14">
    <name type="scientific">Actinomortierella ambigua</name>
    <dbReference type="NCBI Taxonomy" id="1343610"/>
    <lineage>
        <taxon>Eukaryota</taxon>
        <taxon>Fungi</taxon>
        <taxon>Fungi incertae sedis</taxon>
        <taxon>Mucoromycota</taxon>
        <taxon>Mortierellomycotina</taxon>
        <taxon>Mortierellomycetes</taxon>
        <taxon>Mortierellales</taxon>
        <taxon>Mortierellaceae</taxon>
        <taxon>Actinomortierella</taxon>
    </lineage>
</organism>
<evidence type="ECO:0000256" key="11">
    <source>
        <dbReference type="SAM" id="MobiDB-lite"/>
    </source>
</evidence>
<dbReference type="GO" id="GO:0000055">
    <property type="term" value="P:ribosomal large subunit export from nucleus"/>
    <property type="evidence" value="ECO:0007669"/>
    <property type="project" value="TreeGrafter"/>
</dbReference>
<evidence type="ECO:0000256" key="10">
    <source>
        <dbReference type="PIRNR" id="PIRNR010340"/>
    </source>
</evidence>
<dbReference type="EMBL" id="JAAAJB010000011">
    <property type="protein sequence ID" value="KAG0270128.1"/>
    <property type="molecule type" value="Genomic_DNA"/>
</dbReference>
<dbReference type="OrthoDB" id="5186at2759"/>
<dbReference type="Pfam" id="PF17865">
    <property type="entry name" value="AAA_lid_5"/>
    <property type="match status" value="1"/>
</dbReference>
<dbReference type="InterPro" id="IPR048617">
    <property type="entry name" value="MDN1_AAA_lid_4"/>
</dbReference>
<dbReference type="Gene3D" id="3.40.50.300">
    <property type="entry name" value="P-loop containing nucleotide triphosphate hydrolases"/>
    <property type="match status" value="6"/>
</dbReference>
<feature type="compositionally biased region" description="Basic and acidic residues" evidence="11">
    <location>
        <begin position="5264"/>
        <end position="5283"/>
    </location>
</feature>
<evidence type="ECO:0000256" key="8">
    <source>
        <dbReference type="ARBA" id="ARBA00023186"/>
    </source>
</evidence>
<dbReference type="PIRSF" id="PIRSF010340">
    <property type="entry name" value="Midasin"/>
    <property type="match status" value="1"/>
</dbReference>
<dbReference type="InterPro" id="IPR041190">
    <property type="entry name" value="Midasin_AAA_lid_5"/>
</dbReference>
<accession>A0A9P6QMT5</accession>
<feature type="compositionally biased region" description="Acidic residues" evidence="11">
    <location>
        <begin position="4796"/>
        <end position="4829"/>
    </location>
</feature>
<feature type="compositionally biased region" description="Acidic residues" evidence="11">
    <location>
        <begin position="4672"/>
        <end position="4684"/>
    </location>
</feature>
<dbReference type="FunFam" id="3.40.50.300:FF:000582">
    <property type="entry name" value="Midasin"/>
    <property type="match status" value="1"/>
</dbReference>
<evidence type="ECO:0000259" key="12">
    <source>
        <dbReference type="PROSITE" id="PS50234"/>
    </source>
</evidence>
<comment type="caution">
    <text evidence="13">The sequence shown here is derived from an EMBL/GenBank/DDBJ whole genome shotgun (WGS) entry which is preliminary data.</text>
</comment>
<dbReference type="Pfam" id="PF07728">
    <property type="entry name" value="AAA_5"/>
    <property type="match status" value="8"/>
</dbReference>
<feature type="compositionally biased region" description="Basic and acidic residues" evidence="11">
    <location>
        <begin position="5062"/>
        <end position="5071"/>
    </location>
</feature>
<feature type="compositionally biased region" description="Acidic residues" evidence="11">
    <location>
        <begin position="4979"/>
        <end position="4993"/>
    </location>
</feature>
<dbReference type="GO" id="GO:0005654">
    <property type="term" value="C:nucleoplasm"/>
    <property type="evidence" value="ECO:0007669"/>
    <property type="project" value="UniProtKB-SubCell"/>
</dbReference>
<comment type="subcellular location">
    <subcellularLocation>
        <location evidence="1">Nucleus</location>
        <location evidence="1">Nucleolus</location>
    </subcellularLocation>
    <subcellularLocation>
        <location evidence="2">Nucleus</location>
        <location evidence="2">Nucleoplasm</location>
    </subcellularLocation>
</comment>
<feature type="compositionally biased region" description="Acidic residues" evidence="11">
    <location>
        <begin position="4697"/>
        <end position="4728"/>
    </location>
</feature>
<evidence type="ECO:0000313" key="14">
    <source>
        <dbReference type="Proteomes" id="UP000807716"/>
    </source>
</evidence>
<gene>
    <name evidence="13" type="primary">MDN1</name>
    <name evidence="13" type="ORF">DFQ27_000429</name>
</gene>
<feature type="compositionally biased region" description="Acidic residues" evidence="11">
    <location>
        <begin position="5199"/>
        <end position="5222"/>
    </location>
</feature>
<dbReference type="InterPro" id="IPR040848">
    <property type="entry name" value="AAA_lid_7"/>
</dbReference>
<keyword evidence="6 10" id="KW-0547">Nucleotide-binding</keyword>
<dbReference type="PANTHER" id="PTHR48103">
    <property type="entry name" value="MIDASIN-RELATED"/>
    <property type="match status" value="1"/>
</dbReference>
<feature type="domain" description="VWFA" evidence="12">
    <location>
        <begin position="5384"/>
        <end position="5584"/>
    </location>
</feature>
<evidence type="ECO:0000256" key="6">
    <source>
        <dbReference type="ARBA" id="ARBA00022741"/>
    </source>
</evidence>
<feature type="compositionally biased region" description="Basic and acidic residues" evidence="11">
    <location>
        <begin position="5046"/>
        <end position="5055"/>
    </location>
</feature>
<feature type="compositionally biased region" description="Basic and acidic residues" evidence="11">
    <location>
        <begin position="5223"/>
        <end position="5235"/>
    </location>
</feature>
<dbReference type="FunFam" id="3.40.50.300:FF:001368">
    <property type="entry name" value="Midasin"/>
    <property type="match status" value="1"/>
</dbReference>
<reference evidence="13" key="1">
    <citation type="journal article" date="2020" name="Fungal Divers.">
        <title>Resolving the Mortierellaceae phylogeny through synthesis of multi-gene phylogenetics and phylogenomics.</title>
        <authorList>
            <person name="Vandepol N."/>
            <person name="Liber J."/>
            <person name="Desiro A."/>
            <person name="Na H."/>
            <person name="Kennedy M."/>
            <person name="Barry K."/>
            <person name="Grigoriev I.V."/>
            <person name="Miller A.N."/>
            <person name="O'Donnell K."/>
            <person name="Stajich J.E."/>
            <person name="Bonito G."/>
        </authorList>
    </citation>
    <scope>NUCLEOTIDE SEQUENCE</scope>
    <source>
        <strain evidence="13">BC1065</strain>
    </source>
</reference>
<feature type="compositionally biased region" description="Acidic residues" evidence="11">
    <location>
        <begin position="4896"/>
        <end position="4910"/>
    </location>
</feature>
<evidence type="ECO:0000256" key="5">
    <source>
        <dbReference type="ARBA" id="ARBA00022553"/>
    </source>
</evidence>
<sequence length="5593" mass="633395">MSLHTTSSQEAAALYDPLHMDLTYSTLALLAYLDTLGQQGSPTSSIAASALSAAQRQLLERFANPQEQLTLPEINLSLTTISTLLKNEHLCLKVLELYRPLVLDLIARWLVPDHGDSVPSSPDSQAMETDEPIINATGTPLDLENMAVALSIMLPIVPQATTYDLHYGYFILCLLGIRFTPPDTTLKAHRILITVFRLLSFSHNTFSPLWDWTPLYTLLNYNDNGIKYLTLRCLAMVLDIRDDQLDTALKAHLPHGVDVEIMTGNSTFKADLLSLVEQDRISAAQLALFRNPGSSNSTSQYRQINSSQLSPLTVNLCGVLLARPDNHGGKLSPHQLVLTETTKHNLHSIGLALSIGAPVLLEGVTGAGKTALVEEVARITGRDDLVKIHLGDQTDSKVLLGTYVSTSTPGSFRWQAGVLTTAVREGRWLLIEDIDLAPMEVLSVLLPLLESRTLFIPSRGEKIPAKEGFQLFATKSMIPTRSGRMVSRSVGGTDASIGSNLWTRVQVNSLSHSELSEIIHRRFHNLDNSILPELIMTVFENLVAIFASQDFSHSQSMVSRVISPRDLMKWCTRIDMLIEVKGGYEALSYMISRERGIDEMILQDLFSEAVDCFCSMIAEYEVWKEVLIRLGRALTLSSEKINWYIDNYTPKIDVRDLDLTIGRVTLPVLNGGQEMALRRSKRNPFAMTAHAKRLLEKIAVSVHLNEPVLLVGETGTGKTTVVQYLAHLLHHELTVINLSQQSDSSDLLGGFKPVDVKVLAVPLKDKFESLFPRTFAAKRNKEFLDRVHKMYSKGHWGKLIDVWTETVGKAEVMLNKPPKDTNQSGSKRVSPKLRQEWQEFAAKVAELKVTHSTAAAKFVFSFMEGSLVQAVRRGDWILLDEINLATTETLECLSGLLQDAQGSLLLAERGDSEPVPRHPNFRVFACMNPATDVGKKDLPPGLRNRFTEFYVHPPDARPDDLQEIVKGYLKDVVSHSEQGAFADIVDFYLEVKGKSNRHELADGAGQRPHFSMRTLTRALQFVREIVVTYGLRRAIYEAFSMTFLTQLNKDSERAVRALVEKHLLKGVKNPRALITQTPRRPTTEESLLQFDHYWLKCGRYTPVDVGQYILTPSVRTNLNNLARVVMTQRFPILIQGPTSAGKTSMIEYLANRLGHKFVRINNHEHTDLQEYLGTYISNSEGQLVFQEGVLVEALRNGWWIVLDELNLAPSDVLEALNRLLDDNRELLIPETGDIVRPHPDFMLFATQNPAGLYGGRKQLSRAFRNRFLELFFDDIPQDELAEILSKRCSLPDSRSVLLVEVYKGLMRRRQTTRIFEQGHGFITLRDLFRWAGRGSIDKTELAMDGYMILAERCRKEEEREVVQEVLEEIFKCKLDIDGMYESAEVQDYIQRFHGGRENVVWTRAMKRLFTLVSRCLKFKEPVLLVGETGCGKTTVCQMLAEYLNQELVIVNCHQNTETADLLGGQRPVRNKQGAVEQTKRDLVAFLQKVGGEIDFIPDEADLNVAIQSFENCVKAGQLEQQGNDELKAAILQLRQQYRQASTLFEWHDGPLVQSLKEGHLFLLDEISLADDSVLERLNSVLEPHRLLVLAEKGGKTVEVMYGVEKFQFLATMNPGGDYGKKELSPALRNRFTEVWVPAVTDRQDLIKIIEEQIKFPKEMAGFAARILDFVAWYADELGKSRVVVSLRDILAWVRFMNELVSKGGLSAEQAFVHGGSLVLLDGLGSNASAGGASLSGDLLREFRLRSLAVLSGREKIADGEDVFSEGTGLVKNEETTFGIQPFFIPKGSIKDQKIKFTLLAPTTTNNAMRVLRALQLRKPILLEGSPGVGKTSLISALATASGHPLVRINLSEQTDLMDLFGSDLPVEGGNSGEFAWRDAPFLQAMQSGDWVLLDEINLASQSVLEGLNSCLDHRGAVYIPELDKEFFCHKDFRVFAAQNPLQQGGGRKGLPKSFVNRFTQVFVEQLSDGDILFICKHLFPQVEDGTLRKMIDFNYQMYEETMVNHTFGRKGSPWEFNLRDVFRWMELMTLPDHGLGYTHDPAEHLDLIYLQRMRTEEDRQATIQLFEKVFRQPYERKMTPFYHIDTRHLQVGHSLLPRRHADTSDVLGKDLHLLQSFMKPIEGLMKCVEVNWMAILTGPSSSGKTSLVRLLANLTGNKLEEFSMNSGVDTMELLGGFEQVDLARHQEQVLLGLARLTSQVSRELVVMDNAEELKTLAYVREISQSLYLLNSQNKFSKRSSSALEVNKNNERMMRNNAIDGLLNQLRYLVQGFHFVDYAQDVAELEKKFALLKNLEQSSVSGRFEWIDGSLINALEHGYWLLIDNANLANPSVLDRLNSLMEPNGTLMVNERGLVDGEVKIIRPHKNFRIFMTVDPKYGELSRAMRNRGVEITLVDAEWIDNAQDVVKISNSLGIRGAGAPDLIRQVHHYLQLFFKATQPWKHLSAKDMLLFARFVAERLQRGEPLTQALRHCVRQVYSIEDTGVITEFSDSGLPKDLELLPQEPPSFEFHSTIENSASPTNCPHLLDGRLLSSDSQLGMVSMHGSYLMYLLLTEAPVASIWTAAHYFLETCSSEDASLRTKWVDYLLATHVMEDATRSQTVMVQHILGQLVESPLMSHLTKLKGSLASQLSLNSSLLNSQPADMRMNPDLFWAIDQCCKENEAGAAIWVEYQASARLMALFIRVQKMDYHEQRVYAKARGKKPNTVQVSYLFNQQMWDKPLQHPVVAQISPCLNALKSISMQWISALKPLSQEQADLFHLFLDKRDMIWETVQEPVVNVGELMILVKMMGETVEALNRTLSDNYLGAFLQNLSAMTDAMVLTSGTLMKNLWRHLHPAVLATEELVELEQELLQIAYKADVWSDDALLDQGVLAKARALASMPDFKSTVVEAIATLYFADQSPEKVAALVKTIQQVPAHLQKKVDGVQQQLPGFPKITPATLQTAVDFMYPVMDFTSSVSEMTILAKLQQILAGDVALSPAVLEELHALYTFSLEKSTRSAADLVPHKRLIWAMELNKEGGEDSKAAMRRLAQEVAHSWYARLWQNAFKKTKFDSFSGKLPEESVVEIAAIEGPAKLFQSVTTMSYFNYLTTLPKAAVSTLDKQLEQTRVLTKHQSLSSNQLNRVASSLMNLIAAITMVLDVIVEVHADVDVSAQVSALNSVSRALLSGSRQSQDYEVALATLSQFPERLGSLKPVIASKHMHLSAQHLVHSIQMYQVIGDNEIKLQAEHGKAWIHLGLAFIGLYVPDYSLDPTAKPRLMLHALRHKQVQLQMEIQVRRDIEKTVTGADKNAVIEERLAELAKVEQAIENFATDVALRPAKTLLEEMFKQIWQIQKAAVNAESIQNLIASIESKNGAQYDQERLFQDITQEFIRRNTRKFQPYLDILQPLVVAVYQVKYGVRLVAAAYALDDQKDRDALESIVTCLVRVPDYHVSNSDRMDSVHVVTQPATLEVVRRTVFDNPRVTKKWSFYLKYLITALQHQRGAISSRGVMNMADIETLDLLFTEVQDIWAKGKEHAAQVAAENESLYKTRVKKHEGVDDDAIDEATFREMFPDFDEEFNTTEDNDQQEEEKKPSGVPEVEEKTFEDKDIILIGKLHRAVFEHLSSSQCSDRTVLTDQERRSRIWSWYSRASELADVSDCSFSHNVDTTAQGTHMLTSALMEEWLLGRDNHYWSSEPTYDFYKDQNVAEAGRIVPILEKLRIRLQDILSVWTEHAVLESLIQLCDKLLGFPMDSPVAKLLAGIEALLQKTEDWESVASREYSIKDNQNELTSLIVSWRQLELTCWPKLLETQDRNVAEEVFPWWFDYYGSILKPTREMDLAIDHGIKVDNVTTHIKDLLGVVDQFLQAATVGDFKPRMDLLKSFQRHLQIRGQLVMLDRQRRFKAGEIAKVEPSVSSQVADALWNVYLYYLQFMDKVESTVQMFKKPIEKDLKEHVKIATWKDINIHALKASALKTHRRLNKLLKKYRDVLRQPLTDIIQAYKLETPVVVAGKGKALDTVIQPSPKVWIADVRLDQQDKASEKLLTLADQQLQATGTTTEALLNLSKTFDRLKRFVSRDIVLPTTEDEPLDELCGDIIEQIEEFQKETPSKMTEENKSQLKNMKLIRKRALVDLLKLLQRLGLNRHRMVRLEEDLLGYVFHLPPAQIEDLQEQAKKSDKAIPAGKQVAQLWKKSDEYFYRIIARMIYLRELSHQPPKDITVVEAEKGRGYTEHLVHLVIEQRQELQSTKHQMDNLRGLAAQLESVFQLPSESTITLRSDAGDRLLQHKQSVDKLMDLASDAMLVFEVAGRQSAVALTTRSQVVKDVRDSLTRLRSLKASVDRLVSQWYLVPHVVGNVSPVLANATLDELQQGVRAVLDIEATLQQAVEQMPGTSFIWAPVLCQISEAFSTFGLDRLSLTQGGEEEQGLMASLAQNPALGQLLQDVQAEINGCVTTILVSIQETRSFMAKKRKEAEAATEETNGMDVTEDGHVAATAADADQEEEKDEYGMPEKYIITENKKFVALNKRLRLESIVNKTQSVNDKIQKLVQHFTNQYGAQSYQSRMSSQPMSSEQATAEALVTLALQRLYPFIHQWLFLAQHHLFHYVQHHKAITKLTYVLCNTFSILFSKGFCIPEMEQETKEGEEETNVAGTGIGDGDGGKDVSDEIEDEEQVLGLQNDKKQDDDQQKDTEEEDKGIEMENDFDGKLEDVKPTSDDENDDDDDEEEEEQEDPDEEIGDVDDDNPEAIDEKMWGDDEAEDARDNDKMIDEDQSTEQKEQESDMVAQDEEDQGKPDNKKDKKQKEQKDTADQKDNEGEEGGDEERPDQEPEEDEGAEEEEFEDHNDEENAEHNPESDQQNVEIPEAETLELPEDLNLDGDEDEKEDKQDEGPDEESFDDKMDVEEQPKSKDKKGEEEEDSEGEEEKEQEDDAKKDDQAEDSPMGGQEDEEDVEMEEPSLENEEEGEKEGDEEEEKEDEDMRDDSRQRPMDDSRAHQEQVEEEKPEEEEEEEDVEASKQEEQPDNDAQTQQEFGVEGMEGKASAHDNAQDEADKQQSRQSAPSASKSDPKMDEQRMDQPQQRPQDRGEDSQKEAMSSMEQEQQEKPKKQEVNPHRSLAEALKNWRQKLQDVADPEEQEEEEPKADDSADQKEKEEQAKDEAEKDGEAEEMEVDENQEFEYLQNDEEAHDMETMGNATEEQMKDNQQKQAAIDEEKMKDDDVADMDVDSKEEEESKDEGAEEDKPELKEDVMDETKPENAGGAFFSQRLNKDKNKKEEDEEDENADPEHRRKAKAEEQHEPLRPEEMERIRHELELELEGWGEKRKDAKEAQALWQKYDNLTQDLALGLCEQLRLILEPTLATKLKGDYRTGKRLNMKKIIPYIASQFKKDKIWLRRTKPSKRQYQVMIAIDDSTSMKESQSIQLAYESLALISKALSQLEVGEIGIMSFGERSRLVHGFDQPFTGDAGAKVLQQFGFDQVRTDVRQLMEASIAHLQQAKMNQSGGGGAHELWQLEIIISDGICDNHDVLKALVRQAADQQIMLIFIVLDNKPTKDSIMEMQKTSFRMVDGKFKLQLDRYLDTFPFDYYVVLQDIHSLPETLADALRQYFSFVAS</sequence>
<feature type="compositionally biased region" description="Basic and acidic residues" evidence="11">
    <location>
        <begin position="5017"/>
        <end position="5035"/>
    </location>
</feature>
<feature type="compositionally biased region" description="Basic and acidic residues" evidence="11">
    <location>
        <begin position="4878"/>
        <end position="4895"/>
    </location>
</feature>
<feature type="compositionally biased region" description="Basic and acidic residues" evidence="11">
    <location>
        <begin position="4742"/>
        <end position="4761"/>
    </location>
</feature>
<dbReference type="GO" id="GO:0030687">
    <property type="term" value="C:preribosome, large subunit precursor"/>
    <property type="evidence" value="ECO:0007669"/>
    <property type="project" value="TreeGrafter"/>
</dbReference>
<dbReference type="GO" id="GO:0005524">
    <property type="term" value="F:ATP binding"/>
    <property type="evidence" value="ECO:0007669"/>
    <property type="project" value="UniProtKB-KW"/>
</dbReference>
<dbReference type="SMART" id="SM00382">
    <property type="entry name" value="AAA"/>
    <property type="match status" value="6"/>
</dbReference>
<dbReference type="PANTHER" id="PTHR48103:SF2">
    <property type="entry name" value="MIDASIN"/>
    <property type="match status" value="1"/>
</dbReference>
<dbReference type="CDD" id="cd00009">
    <property type="entry name" value="AAA"/>
    <property type="match status" value="4"/>
</dbReference>
<feature type="compositionally biased region" description="Acidic residues" evidence="11">
    <location>
        <begin position="5141"/>
        <end position="5167"/>
    </location>
</feature>
<evidence type="ECO:0000256" key="2">
    <source>
        <dbReference type="ARBA" id="ARBA00004642"/>
    </source>
</evidence>
<dbReference type="Pfam" id="PF21108">
    <property type="entry name" value="MDN1_4th"/>
    <property type="match status" value="1"/>
</dbReference>
<dbReference type="PROSITE" id="PS50234">
    <property type="entry name" value="VWFA"/>
    <property type="match status" value="1"/>
</dbReference>
<dbReference type="Gene3D" id="3.40.50.410">
    <property type="entry name" value="von Willebrand factor, type A domain"/>
    <property type="match status" value="1"/>
</dbReference>
<dbReference type="GO" id="GO:0016887">
    <property type="term" value="F:ATP hydrolysis activity"/>
    <property type="evidence" value="ECO:0007669"/>
    <property type="project" value="InterPro"/>
</dbReference>
<dbReference type="GO" id="GO:0005730">
    <property type="term" value="C:nucleolus"/>
    <property type="evidence" value="ECO:0007669"/>
    <property type="project" value="UniProtKB-SubCell"/>
</dbReference>
<evidence type="ECO:0000313" key="13">
    <source>
        <dbReference type="EMBL" id="KAG0270128.1"/>
    </source>
</evidence>
<feature type="compositionally biased region" description="Acidic residues" evidence="11">
    <location>
        <begin position="4926"/>
        <end position="4961"/>
    </location>
</feature>
<keyword evidence="8 10" id="KW-0143">Chaperone</keyword>
<protein>
    <recommendedName>
        <fullName evidence="4 10">Midasin</fullName>
    </recommendedName>
</protein>
<dbReference type="Proteomes" id="UP000807716">
    <property type="component" value="Unassembled WGS sequence"/>
</dbReference>
<feature type="compositionally biased region" description="Acidic residues" evidence="11">
    <location>
        <begin position="5111"/>
        <end position="5122"/>
    </location>
</feature>
<feature type="compositionally biased region" description="Basic and acidic residues" evidence="11">
    <location>
        <begin position="4962"/>
        <end position="4978"/>
    </location>
</feature>
<feature type="compositionally biased region" description="Basic and acidic residues" evidence="11">
    <location>
        <begin position="5081"/>
        <end position="5096"/>
    </location>
</feature>
<dbReference type="InterPro" id="IPR012099">
    <property type="entry name" value="Midasin"/>
</dbReference>
<dbReference type="SUPFAM" id="SSF52540">
    <property type="entry name" value="P-loop containing nucleoside triphosphate hydrolases"/>
    <property type="match status" value="6"/>
</dbReference>